<sequence length="169" mass="18184">MARSFEFDPVNSVSVGAEGQPGQRQFFLQIEGSGQRAILDCEKVHVQGLIARIVQLLETQGLESSLEGAAPPPAEYGQAEWSVGELGLGFHDGRELFVLMAREQATEAEQDPESLATARCWLRAEQILLLARQAMVVVTSGRPTCSRCGLPMDPSGHPCPAANGARLIV</sequence>
<accession>A0A934K7P7</accession>
<dbReference type="AlphaFoldDB" id="A0A934K7P7"/>
<dbReference type="InterPro" id="IPR021441">
    <property type="entry name" value="DUF3090"/>
</dbReference>
<evidence type="ECO:0000313" key="1">
    <source>
        <dbReference type="EMBL" id="MBJ7603251.1"/>
    </source>
</evidence>
<gene>
    <name evidence="1" type="ORF">JF888_08710</name>
</gene>
<organism evidence="1 2">
    <name type="scientific">Candidatus Dormiibacter inghamiae</name>
    <dbReference type="NCBI Taxonomy" id="3127013"/>
    <lineage>
        <taxon>Bacteria</taxon>
        <taxon>Bacillati</taxon>
        <taxon>Candidatus Dormiibacterota</taxon>
        <taxon>Candidatus Dormibacteria</taxon>
        <taxon>Candidatus Dormibacterales</taxon>
        <taxon>Candidatus Dormibacteraceae</taxon>
        <taxon>Candidatus Dormiibacter</taxon>
    </lineage>
</organism>
<dbReference type="RefSeq" id="WP_338178961.1">
    <property type="nucleotide sequence ID" value="NZ_JAEKNQ010000034.1"/>
</dbReference>
<protein>
    <submittedName>
        <fullName evidence="1">DUF3090 family protein</fullName>
    </submittedName>
</protein>
<dbReference type="Pfam" id="PF11290">
    <property type="entry name" value="DUF3090"/>
    <property type="match status" value="1"/>
</dbReference>
<reference evidence="1 2" key="1">
    <citation type="submission" date="2020-10" db="EMBL/GenBank/DDBJ databases">
        <title>Ca. Dormibacterota MAGs.</title>
        <authorList>
            <person name="Montgomery K."/>
        </authorList>
    </citation>
    <scope>NUCLEOTIDE SEQUENCE [LARGE SCALE GENOMIC DNA]</scope>
    <source>
        <strain evidence="1">SC8811_S16_3</strain>
    </source>
</reference>
<dbReference type="EMBL" id="JAEKNQ010000034">
    <property type="protein sequence ID" value="MBJ7603251.1"/>
    <property type="molecule type" value="Genomic_DNA"/>
</dbReference>
<evidence type="ECO:0000313" key="2">
    <source>
        <dbReference type="Proteomes" id="UP000620075"/>
    </source>
</evidence>
<comment type="caution">
    <text evidence="1">The sequence shown here is derived from an EMBL/GenBank/DDBJ whole genome shotgun (WGS) entry which is preliminary data.</text>
</comment>
<name>A0A934K7P7_9BACT</name>
<dbReference type="Proteomes" id="UP000620075">
    <property type="component" value="Unassembled WGS sequence"/>
</dbReference>
<proteinExistence type="predicted"/>